<feature type="binding site" evidence="6">
    <location>
        <begin position="178"/>
        <end position="180"/>
    </location>
    <ligand>
        <name>substrate</name>
    </ligand>
</feature>
<comment type="function">
    <text evidence="6">Catalyzes the phosphorylation of D-fructose 6-phosphate, the first committing step of glycolysis. Uses inorganic phosphate (PPi) as phosphoryl donor instead of ATP like common ATP-dependent phosphofructokinases (ATP-PFKs), which renders the reaction reversible, and can thus function both in glycolysis and gluconeogenesis. Consistently, PPi-PFK can replace the enzymes of both the forward (ATP-PFK) and reverse (fructose-bisphosphatase (FBPase)) reactions.</text>
</comment>
<gene>
    <name evidence="6" type="primary">pfp</name>
    <name evidence="8" type="ORF">DSOL_2907</name>
</gene>
<evidence type="ECO:0000256" key="3">
    <source>
        <dbReference type="ARBA" id="ARBA00022723"/>
    </source>
</evidence>
<dbReference type="GO" id="GO:0006002">
    <property type="term" value="P:fructose 6-phosphate metabolic process"/>
    <property type="evidence" value="ECO:0007669"/>
    <property type="project" value="InterPro"/>
</dbReference>
<comment type="subunit">
    <text evidence="6">Homodimer.</text>
</comment>
<evidence type="ECO:0000256" key="6">
    <source>
        <dbReference type="HAMAP-Rule" id="MF_01978"/>
    </source>
</evidence>
<feature type="binding site" evidence="6">
    <location>
        <position position="235"/>
    </location>
    <ligand>
        <name>substrate</name>
    </ligand>
</feature>
<comment type="subcellular location">
    <subcellularLocation>
        <location evidence="6">Cytoplasm</location>
    </subcellularLocation>
</comment>
<dbReference type="InterPro" id="IPR000023">
    <property type="entry name" value="Phosphofructokinase_dom"/>
</dbReference>
<dbReference type="SUPFAM" id="SSF53784">
    <property type="entry name" value="Phosphofructokinase"/>
    <property type="match status" value="1"/>
</dbReference>
<dbReference type="RefSeq" id="WP_075365458.1">
    <property type="nucleotide sequence ID" value="NZ_MLBF01000022.1"/>
</dbReference>
<dbReference type="PRINTS" id="PR00476">
    <property type="entry name" value="PHFRCTKINASE"/>
</dbReference>
<dbReference type="EC" id="2.7.1.90" evidence="6"/>
<proteinExistence type="inferred from homology"/>
<feature type="site" description="Important for catalytic activity; stabilizes the transition state when the phosphoryl donor is PPi" evidence="6">
    <location>
        <position position="132"/>
    </location>
</feature>
<dbReference type="OrthoDB" id="9802503at2"/>
<comment type="similarity">
    <text evidence="6">Belongs to the phosphofructokinase type A (PFKA) family. PPi-dependent PFK group II subfamily. Clade 'B2' sub-subfamily.</text>
</comment>
<keyword evidence="9" id="KW-1185">Reference proteome</keyword>
<evidence type="ECO:0000256" key="4">
    <source>
        <dbReference type="ARBA" id="ARBA00022777"/>
    </source>
</evidence>
<dbReference type="PIRSF" id="PIRSF036483">
    <property type="entry name" value="PFK_XF0274"/>
    <property type="match status" value="1"/>
</dbReference>
<evidence type="ECO:0000313" key="9">
    <source>
        <dbReference type="Proteomes" id="UP000186102"/>
    </source>
</evidence>
<dbReference type="UniPathway" id="UPA00109">
    <property type="reaction ID" value="UER00182"/>
</dbReference>
<dbReference type="GO" id="GO:0005737">
    <property type="term" value="C:cytoplasm"/>
    <property type="evidence" value="ECO:0007669"/>
    <property type="project" value="UniProtKB-SubCell"/>
</dbReference>
<feature type="binding site" evidence="6">
    <location>
        <position position="107"/>
    </location>
    <ligand>
        <name>Mg(2+)</name>
        <dbReference type="ChEBI" id="CHEBI:18420"/>
        <note>catalytic</note>
    </ligand>
</feature>
<dbReference type="GO" id="GO:0046872">
    <property type="term" value="F:metal ion binding"/>
    <property type="evidence" value="ECO:0007669"/>
    <property type="project" value="UniProtKB-KW"/>
</dbReference>
<comment type="activity regulation">
    <text evidence="6">Non-allosteric.</text>
</comment>
<evidence type="ECO:0000256" key="1">
    <source>
        <dbReference type="ARBA" id="ARBA00001946"/>
    </source>
</evidence>
<dbReference type="AlphaFoldDB" id="A0A1Q8QTW3"/>
<dbReference type="Pfam" id="PF00365">
    <property type="entry name" value="PFK"/>
    <property type="match status" value="1"/>
</dbReference>
<comment type="caution">
    <text evidence="8">The sequence shown here is derived from an EMBL/GenBank/DDBJ whole genome shotgun (WGS) entry which is preliminary data.</text>
</comment>
<dbReference type="Gene3D" id="3.40.50.460">
    <property type="entry name" value="Phosphofructokinase domain"/>
    <property type="match status" value="1"/>
</dbReference>
<evidence type="ECO:0000259" key="7">
    <source>
        <dbReference type="Pfam" id="PF00365"/>
    </source>
</evidence>
<keyword evidence="2 6" id="KW-0808">Transferase</keyword>
<keyword evidence="5 6" id="KW-0460">Magnesium</keyword>
<reference evidence="8 9" key="1">
    <citation type="submission" date="2016-09" db="EMBL/GenBank/DDBJ databases">
        <title>Complete genome of Desulfosporosinus sp. OL.</title>
        <authorList>
            <person name="Mardanov A."/>
            <person name="Beletsky A."/>
            <person name="Panova A."/>
            <person name="Karnachuk O."/>
            <person name="Ravin N."/>
        </authorList>
    </citation>
    <scope>NUCLEOTIDE SEQUENCE [LARGE SCALE GENOMIC DNA]</scope>
    <source>
        <strain evidence="8 9">OL</strain>
    </source>
</reference>
<dbReference type="HAMAP" id="MF_01978">
    <property type="entry name" value="Phosphofructokinase_II_B2"/>
    <property type="match status" value="1"/>
</dbReference>
<evidence type="ECO:0000313" key="8">
    <source>
        <dbReference type="EMBL" id="OLN30789.1"/>
    </source>
</evidence>
<dbReference type="Proteomes" id="UP000186102">
    <property type="component" value="Unassembled WGS sequence"/>
</dbReference>
<keyword evidence="4 6" id="KW-0418">Kinase</keyword>
<comment type="cofactor">
    <cofactor evidence="1 6">
        <name>Mg(2+)</name>
        <dbReference type="ChEBI" id="CHEBI:18420"/>
    </cofactor>
</comment>
<feature type="binding site" evidence="6">
    <location>
        <position position="12"/>
    </location>
    <ligand>
        <name>diphosphate</name>
        <dbReference type="ChEBI" id="CHEBI:33019"/>
    </ligand>
</feature>
<dbReference type="STRING" id="1888891.DSOL_2907"/>
<dbReference type="InterPro" id="IPR022953">
    <property type="entry name" value="ATP_PFK"/>
</dbReference>
<dbReference type="InterPro" id="IPR050929">
    <property type="entry name" value="PFKA"/>
</dbReference>
<dbReference type="GO" id="GO:0047334">
    <property type="term" value="F:diphosphate-fructose-6-phosphate 1-phosphotransferase activity"/>
    <property type="evidence" value="ECO:0007669"/>
    <property type="project" value="UniProtKB-EC"/>
</dbReference>
<evidence type="ECO:0000256" key="5">
    <source>
        <dbReference type="ARBA" id="ARBA00022842"/>
    </source>
</evidence>
<dbReference type="NCBIfam" id="NF010675">
    <property type="entry name" value="PRK14072.1"/>
    <property type="match status" value="1"/>
</dbReference>
<organism evidence="8 9">
    <name type="scientific">Desulfosporosinus metallidurans</name>
    <dbReference type="NCBI Taxonomy" id="1888891"/>
    <lineage>
        <taxon>Bacteria</taxon>
        <taxon>Bacillati</taxon>
        <taxon>Bacillota</taxon>
        <taxon>Clostridia</taxon>
        <taxon>Eubacteriales</taxon>
        <taxon>Desulfitobacteriaceae</taxon>
        <taxon>Desulfosporosinus</taxon>
    </lineage>
</organism>
<dbReference type="PANTHER" id="PTHR45770">
    <property type="entry name" value="ATP-DEPENDENT 6-PHOSPHOFRUCTOKINASE 1"/>
    <property type="match status" value="1"/>
</dbReference>
<dbReference type="EMBL" id="MLBF01000022">
    <property type="protein sequence ID" value="OLN30789.1"/>
    <property type="molecule type" value="Genomic_DNA"/>
</dbReference>
<keyword evidence="3 6" id="KW-0479">Metal-binding</keyword>
<dbReference type="InterPro" id="IPR035966">
    <property type="entry name" value="PKF_sf"/>
</dbReference>
<accession>A0A1Q8QTW3</accession>
<keyword evidence="6" id="KW-0963">Cytoplasm</keyword>
<feature type="binding site" evidence="6">
    <location>
        <begin position="133"/>
        <end position="135"/>
    </location>
    <ligand>
        <name>substrate</name>
    </ligand>
</feature>
<comment type="caution">
    <text evidence="6">Lacks conserved residue(s) required for the propagation of feature annotation.</text>
</comment>
<dbReference type="InterPro" id="IPR011404">
    <property type="entry name" value="PPi-PFK"/>
</dbReference>
<dbReference type="GO" id="GO:0003872">
    <property type="term" value="F:6-phosphofructokinase activity"/>
    <property type="evidence" value="ECO:0007669"/>
    <property type="project" value="UniProtKB-UniRule"/>
</dbReference>
<evidence type="ECO:0000256" key="2">
    <source>
        <dbReference type="ARBA" id="ARBA00022679"/>
    </source>
</evidence>
<sequence>MKGNLLIVHGGGPTAVINSSLYGVIKEGQNHPEIGAVYGAQGGTGGILSGNFYDFSKMQPKTLELLKQTPASVIGTSRTPLESSDYKAMIEVFKQNAIKYVLFNGGNGSMDTCGKLYQAALKEGITVIGIPKTVDNDLSITDHCPGFGSAARYIAQTVAEISEDVHSLPIHVSIVESMGRNTGWITAAAALAKSEKAYGPDMICLPEVAFNEEKFLSEVESIYKKNGCVVIVASEGLKNEDGSTIIKPIFQIGRSIYFGNVGEHLAELVVKKLGIKARSEKPGIAGRSSILNQSPVDRYEAILAGAAACKASVEGKTGIMIGFERLSTNPYKIKTREIPIEQVMLHEKEMPKEFIAENGYGVTCDFLDWCRPLIGGPLLQFARLDG</sequence>
<feature type="domain" description="Phosphofructokinase" evidence="7">
    <location>
        <begin position="5"/>
        <end position="311"/>
    </location>
</feature>
<name>A0A1Q8QTW3_9FIRM</name>
<comment type="catalytic activity">
    <reaction evidence="6">
        <text>beta-D-fructose 6-phosphate + diphosphate = beta-D-fructose 1,6-bisphosphate + phosphate + H(+)</text>
        <dbReference type="Rhea" id="RHEA:13613"/>
        <dbReference type="ChEBI" id="CHEBI:15378"/>
        <dbReference type="ChEBI" id="CHEBI:32966"/>
        <dbReference type="ChEBI" id="CHEBI:33019"/>
        <dbReference type="ChEBI" id="CHEBI:43474"/>
        <dbReference type="ChEBI" id="CHEBI:57634"/>
        <dbReference type="EC" id="2.7.1.90"/>
    </reaction>
</comment>
<protein>
    <recommendedName>
        <fullName evidence="6">Pyrophosphate--fructose 6-phosphate 1-phosphotransferase</fullName>
        <ecNumber evidence="6">2.7.1.90</ecNumber>
    </recommendedName>
    <alternativeName>
        <fullName evidence="6">6-phosphofructokinase, pyrophosphate dependent</fullName>
    </alternativeName>
    <alternativeName>
        <fullName evidence="6">PPi-dependent phosphofructokinase</fullName>
        <shortName evidence="6">PPi-PFK</shortName>
    </alternativeName>
    <alternativeName>
        <fullName evidence="6">Pyrophosphate-dependent 6-phosphofructose-1-kinase</fullName>
    </alternativeName>
</protein>
<feature type="active site" description="Proton acceptor" evidence="6">
    <location>
        <position position="135"/>
    </location>
</feature>
<comment type="pathway">
    <text evidence="6">Carbohydrate degradation; glycolysis; D-glyceraldehyde 3-phosphate and glycerone phosphate from D-glucose: step 3/4.</text>
</comment>
<keyword evidence="6" id="KW-0324">Glycolysis</keyword>
<dbReference type="Gene3D" id="3.40.50.450">
    <property type="match status" value="1"/>
</dbReference>